<reference evidence="1" key="2">
    <citation type="submission" date="2020-06" db="EMBL/GenBank/DDBJ databases">
        <title>Helianthus annuus Genome sequencing and assembly Release 2.</title>
        <authorList>
            <person name="Gouzy J."/>
            <person name="Langlade N."/>
            <person name="Munos S."/>
        </authorList>
    </citation>
    <scope>NUCLEOTIDE SEQUENCE</scope>
    <source>
        <tissue evidence="1">Leaves</tissue>
    </source>
</reference>
<dbReference type="PANTHER" id="PTHR31099:SF49">
    <property type="entry name" value="MYOSIN HEAVY CHAIN-LIKE PROTEIN"/>
    <property type="match status" value="1"/>
</dbReference>
<dbReference type="PANTHER" id="PTHR31099">
    <property type="entry name" value="OS06G0165300 PROTEIN"/>
    <property type="match status" value="1"/>
</dbReference>
<name>A0A9K3J1Q5_HELAN</name>
<protein>
    <submittedName>
        <fullName evidence="1">Uncharacterized protein</fullName>
    </submittedName>
</protein>
<sequence>MTKFFGEVLSRYGLHISQINTLGLPRVTHFEFICRAQRLIPLVDMFNVFYYVSHTGGFYSFNSRTANVLPYNKDSPKSLHDCKHKFFYIRRGIIPIDMHYHSNSEGVPKLQVCSHADQQWYKTLTRTPTAMLQLDEKALVATGMSLLWLPKNPRAAPIYAYKDKAYNLMNALDPEVGGEMVTQLLPEGEIPWVEQIQDNFLHPTPESLNTYIAIPTGARPLVSTSSEVGKSPTREGVILL</sequence>
<gene>
    <name evidence="1" type="ORF">HanXRQr2_Chr05g0230301</name>
</gene>
<evidence type="ECO:0000313" key="1">
    <source>
        <dbReference type="EMBL" id="KAF5807148.1"/>
    </source>
</evidence>
<dbReference type="EMBL" id="MNCJ02000320">
    <property type="protein sequence ID" value="KAF5807148.1"/>
    <property type="molecule type" value="Genomic_DNA"/>
</dbReference>
<accession>A0A9K3J1Q5</accession>
<dbReference type="AlphaFoldDB" id="A0A9K3J1Q5"/>
<dbReference type="Proteomes" id="UP000215914">
    <property type="component" value="Unassembled WGS sequence"/>
</dbReference>
<evidence type="ECO:0000313" key="2">
    <source>
        <dbReference type="Proteomes" id="UP000215914"/>
    </source>
</evidence>
<keyword evidence="2" id="KW-1185">Reference proteome</keyword>
<comment type="caution">
    <text evidence="1">The sequence shown here is derived from an EMBL/GenBank/DDBJ whole genome shotgun (WGS) entry which is preliminary data.</text>
</comment>
<proteinExistence type="predicted"/>
<dbReference type="Gramene" id="mRNA:HanXRQr2_Chr05g0230301">
    <property type="protein sequence ID" value="mRNA:HanXRQr2_Chr05g0230301"/>
    <property type="gene ID" value="HanXRQr2_Chr05g0230301"/>
</dbReference>
<organism evidence="1 2">
    <name type="scientific">Helianthus annuus</name>
    <name type="common">Common sunflower</name>
    <dbReference type="NCBI Taxonomy" id="4232"/>
    <lineage>
        <taxon>Eukaryota</taxon>
        <taxon>Viridiplantae</taxon>
        <taxon>Streptophyta</taxon>
        <taxon>Embryophyta</taxon>
        <taxon>Tracheophyta</taxon>
        <taxon>Spermatophyta</taxon>
        <taxon>Magnoliopsida</taxon>
        <taxon>eudicotyledons</taxon>
        <taxon>Gunneridae</taxon>
        <taxon>Pentapetalae</taxon>
        <taxon>asterids</taxon>
        <taxon>campanulids</taxon>
        <taxon>Asterales</taxon>
        <taxon>Asteraceae</taxon>
        <taxon>Asteroideae</taxon>
        <taxon>Heliantheae alliance</taxon>
        <taxon>Heliantheae</taxon>
        <taxon>Helianthus</taxon>
    </lineage>
</organism>
<reference evidence="1" key="1">
    <citation type="journal article" date="2017" name="Nature">
        <title>The sunflower genome provides insights into oil metabolism, flowering and Asterid evolution.</title>
        <authorList>
            <person name="Badouin H."/>
            <person name="Gouzy J."/>
            <person name="Grassa C.J."/>
            <person name="Murat F."/>
            <person name="Staton S.E."/>
            <person name="Cottret L."/>
            <person name="Lelandais-Briere C."/>
            <person name="Owens G.L."/>
            <person name="Carrere S."/>
            <person name="Mayjonade B."/>
            <person name="Legrand L."/>
            <person name="Gill N."/>
            <person name="Kane N.C."/>
            <person name="Bowers J.E."/>
            <person name="Hubner S."/>
            <person name="Bellec A."/>
            <person name="Berard A."/>
            <person name="Berges H."/>
            <person name="Blanchet N."/>
            <person name="Boniface M.C."/>
            <person name="Brunel D."/>
            <person name="Catrice O."/>
            <person name="Chaidir N."/>
            <person name="Claudel C."/>
            <person name="Donnadieu C."/>
            <person name="Faraut T."/>
            <person name="Fievet G."/>
            <person name="Helmstetter N."/>
            <person name="King M."/>
            <person name="Knapp S.J."/>
            <person name="Lai Z."/>
            <person name="Le Paslier M.C."/>
            <person name="Lippi Y."/>
            <person name="Lorenzon L."/>
            <person name="Mandel J.R."/>
            <person name="Marage G."/>
            <person name="Marchand G."/>
            <person name="Marquand E."/>
            <person name="Bret-Mestries E."/>
            <person name="Morien E."/>
            <person name="Nambeesan S."/>
            <person name="Nguyen T."/>
            <person name="Pegot-Espagnet P."/>
            <person name="Pouilly N."/>
            <person name="Raftis F."/>
            <person name="Sallet E."/>
            <person name="Schiex T."/>
            <person name="Thomas J."/>
            <person name="Vandecasteele C."/>
            <person name="Vares D."/>
            <person name="Vear F."/>
            <person name="Vautrin S."/>
            <person name="Crespi M."/>
            <person name="Mangin B."/>
            <person name="Burke J.M."/>
            <person name="Salse J."/>
            <person name="Munos S."/>
            <person name="Vincourt P."/>
            <person name="Rieseberg L.H."/>
            <person name="Langlade N.B."/>
        </authorList>
    </citation>
    <scope>NUCLEOTIDE SEQUENCE</scope>
    <source>
        <tissue evidence="1">Leaves</tissue>
    </source>
</reference>